<keyword evidence="4 5" id="KW-0472">Membrane</keyword>
<accession>A0A4R1HC29</accession>
<feature type="transmembrane region" description="Helical" evidence="5">
    <location>
        <begin position="41"/>
        <end position="65"/>
    </location>
</feature>
<organism evidence="7 8">
    <name type="scientific">Thiogranum longum</name>
    <dbReference type="NCBI Taxonomy" id="1537524"/>
    <lineage>
        <taxon>Bacteria</taxon>
        <taxon>Pseudomonadati</taxon>
        <taxon>Pseudomonadota</taxon>
        <taxon>Gammaproteobacteria</taxon>
        <taxon>Chromatiales</taxon>
        <taxon>Ectothiorhodospiraceae</taxon>
        <taxon>Thiogranum</taxon>
    </lineage>
</organism>
<evidence type="ECO:0000256" key="1">
    <source>
        <dbReference type="ARBA" id="ARBA00022475"/>
    </source>
</evidence>
<protein>
    <submittedName>
        <fullName evidence="7">Putative membrane protein</fullName>
    </submittedName>
</protein>
<feature type="domain" description="Lipopolysaccharide assembly protein A" evidence="6">
    <location>
        <begin position="23"/>
        <end position="85"/>
    </location>
</feature>
<dbReference type="OrthoDB" id="5653616at2"/>
<keyword evidence="8" id="KW-1185">Reference proteome</keyword>
<dbReference type="GO" id="GO:0005886">
    <property type="term" value="C:plasma membrane"/>
    <property type="evidence" value="ECO:0007669"/>
    <property type="project" value="InterPro"/>
</dbReference>
<evidence type="ECO:0000256" key="5">
    <source>
        <dbReference type="SAM" id="Phobius"/>
    </source>
</evidence>
<dbReference type="InterPro" id="IPR010445">
    <property type="entry name" value="LapA_dom"/>
</dbReference>
<dbReference type="Pfam" id="PF06305">
    <property type="entry name" value="LapA_dom"/>
    <property type="match status" value="1"/>
</dbReference>
<evidence type="ECO:0000256" key="3">
    <source>
        <dbReference type="ARBA" id="ARBA00022989"/>
    </source>
</evidence>
<dbReference type="EMBL" id="SMFX01000001">
    <property type="protein sequence ID" value="TCK18093.1"/>
    <property type="molecule type" value="Genomic_DNA"/>
</dbReference>
<proteinExistence type="predicted"/>
<keyword evidence="3 5" id="KW-1133">Transmembrane helix</keyword>
<keyword evidence="2 5" id="KW-0812">Transmembrane</keyword>
<dbReference type="RefSeq" id="WP_132971921.1">
    <property type="nucleotide sequence ID" value="NZ_SMFX01000001.1"/>
</dbReference>
<name>A0A4R1HC29_9GAMM</name>
<comment type="caution">
    <text evidence="7">The sequence shown here is derived from an EMBL/GenBank/DDBJ whole genome shotgun (WGS) entry which is preliminary data.</text>
</comment>
<gene>
    <name evidence="7" type="ORF">DFR30_1352</name>
</gene>
<reference evidence="7 8" key="1">
    <citation type="submission" date="2019-03" db="EMBL/GenBank/DDBJ databases">
        <title>Genomic Encyclopedia of Type Strains, Phase IV (KMG-IV): sequencing the most valuable type-strain genomes for metagenomic binning, comparative biology and taxonomic classification.</title>
        <authorList>
            <person name="Goeker M."/>
        </authorList>
    </citation>
    <scope>NUCLEOTIDE SEQUENCE [LARGE SCALE GENOMIC DNA]</scope>
    <source>
        <strain evidence="7 8">DSM 19610</strain>
    </source>
</reference>
<evidence type="ECO:0000256" key="4">
    <source>
        <dbReference type="ARBA" id="ARBA00023136"/>
    </source>
</evidence>
<evidence type="ECO:0000256" key="2">
    <source>
        <dbReference type="ARBA" id="ARBA00022692"/>
    </source>
</evidence>
<evidence type="ECO:0000313" key="8">
    <source>
        <dbReference type="Proteomes" id="UP000295707"/>
    </source>
</evidence>
<dbReference type="Proteomes" id="UP000295707">
    <property type="component" value="Unassembled WGS sequence"/>
</dbReference>
<sequence length="95" mass="10412">MLRLINILLLITLTVLGLSFAVLNADPVPLNYYFGYRDIPLSMIVVVALATGAVIGVLVSMGILLRQKQQTFRLRRQLKKAEKSVSTTSVLPAGK</sequence>
<dbReference type="AlphaFoldDB" id="A0A4R1HC29"/>
<keyword evidence="1" id="KW-1003">Cell membrane</keyword>
<evidence type="ECO:0000313" key="7">
    <source>
        <dbReference type="EMBL" id="TCK18093.1"/>
    </source>
</evidence>
<evidence type="ECO:0000259" key="6">
    <source>
        <dbReference type="Pfam" id="PF06305"/>
    </source>
</evidence>